<keyword evidence="2" id="KW-0539">Nucleus</keyword>
<evidence type="ECO:0000313" key="4">
    <source>
        <dbReference type="Proteomes" id="UP001434883"/>
    </source>
</evidence>
<evidence type="ECO:0000256" key="1">
    <source>
        <dbReference type="ARBA" id="ARBA00004123"/>
    </source>
</evidence>
<reference evidence="3 4" key="1">
    <citation type="submission" date="2021-06" db="EMBL/GenBank/DDBJ databases">
        <authorList>
            <person name="Palmer J.M."/>
        </authorList>
    </citation>
    <scope>NUCLEOTIDE SEQUENCE [LARGE SCALE GENOMIC DNA]</scope>
    <source>
        <strain evidence="3 4">XC_2019</strain>
        <tissue evidence="3">Muscle</tissue>
    </source>
</reference>
<accession>A0ABV0QUA0</accession>
<sequence length="180" mass="20248">MTLDQHIPLCFTHLFANFLSGRLVEVLKMAARSVKKELVLPSVAVDLLKLSLKEDSFQLFWNKAITEGMFKEPSGPTHVMMCFPAVVPSLCSYLSFRLLGSALPLLSLSQLKEVLSGEVMMHYGEHVVSAQVSLPVPPLCRFQVSIIDEGRITYNMLKKTCLRLSQAIKLYCTFCAEHLW</sequence>
<comment type="caution">
    <text evidence="3">The sequence shown here is derived from an EMBL/GenBank/DDBJ whole genome shotgun (WGS) entry which is preliminary data.</text>
</comment>
<proteinExistence type="predicted"/>
<keyword evidence="4" id="KW-1185">Reference proteome</keyword>
<gene>
    <name evidence="3" type="ORF">XENOCAPTIV_025830</name>
</gene>
<dbReference type="EMBL" id="JAHRIN010025271">
    <property type="protein sequence ID" value="MEQ2199413.1"/>
    <property type="molecule type" value="Genomic_DNA"/>
</dbReference>
<dbReference type="Proteomes" id="UP001434883">
    <property type="component" value="Unassembled WGS sequence"/>
</dbReference>
<dbReference type="Pfam" id="PF04931">
    <property type="entry name" value="DNA_pol_phi"/>
    <property type="match status" value="1"/>
</dbReference>
<dbReference type="InterPro" id="IPR007015">
    <property type="entry name" value="DNA_pol_V/MYBBP1A"/>
</dbReference>
<organism evidence="3 4">
    <name type="scientific">Xenoophorus captivus</name>
    <dbReference type="NCBI Taxonomy" id="1517983"/>
    <lineage>
        <taxon>Eukaryota</taxon>
        <taxon>Metazoa</taxon>
        <taxon>Chordata</taxon>
        <taxon>Craniata</taxon>
        <taxon>Vertebrata</taxon>
        <taxon>Euteleostomi</taxon>
        <taxon>Actinopterygii</taxon>
        <taxon>Neopterygii</taxon>
        <taxon>Teleostei</taxon>
        <taxon>Neoteleostei</taxon>
        <taxon>Acanthomorphata</taxon>
        <taxon>Ovalentaria</taxon>
        <taxon>Atherinomorphae</taxon>
        <taxon>Cyprinodontiformes</taxon>
        <taxon>Goodeidae</taxon>
        <taxon>Xenoophorus</taxon>
    </lineage>
</organism>
<evidence type="ECO:0000256" key="2">
    <source>
        <dbReference type="ARBA" id="ARBA00023242"/>
    </source>
</evidence>
<dbReference type="PANTHER" id="PTHR13213">
    <property type="entry name" value="MYB-BINDING PROTEIN 1A FAMILY MEMBER"/>
    <property type="match status" value="1"/>
</dbReference>
<evidence type="ECO:0000313" key="3">
    <source>
        <dbReference type="EMBL" id="MEQ2199413.1"/>
    </source>
</evidence>
<comment type="subcellular location">
    <subcellularLocation>
        <location evidence="1">Nucleus</location>
    </subcellularLocation>
</comment>
<name>A0ABV0QUA0_9TELE</name>
<dbReference type="PANTHER" id="PTHR13213:SF2">
    <property type="entry name" value="MYB-BINDING PROTEIN 1A"/>
    <property type="match status" value="1"/>
</dbReference>
<protein>
    <submittedName>
        <fullName evidence="3">Uncharacterized protein</fullName>
    </submittedName>
</protein>